<keyword evidence="4 5" id="KW-0238">DNA-binding</keyword>
<feature type="region of interest" description="Disordered" evidence="6">
    <location>
        <begin position="522"/>
        <end position="565"/>
    </location>
</feature>
<protein>
    <recommendedName>
        <fullName evidence="7">THAP-type domain-containing protein</fullName>
    </recommendedName>
</protein>
<keyword evidence="2 5" id="KW-0863">Zinc-finger</keyword>
<proteinExistence type="predicted"/>
<evidence type="ECO:0000256" key="5">
    <source>
        <dbReference type="PROSITE-ProRule" id="PRU00309"/>
    </source>
</evidence>
<feature type="domain" description="THAP-type" evidence="7">
    <location>
        <begin position="1"/>
        <end position="51"/>
    </location>
</feature>
<dbReference type="VEuPathDB" id="VectorBase:RSAN_052604"/>
<dbReference type="Pfam" id="PF05485">
    <property type="entry name" value="THAP"/>
    <property type="match status" value="2"/>
</dbReference>
<feature type="compositionally biased region" description="Low complexity" evidence="6">
    <location>
        <begin position="228"/>
        <end position="244"/>
    </location>
</feature>
<evidence type="ECO:0000256" key="4">
    <source>
        <dbReference type="ARBA" id="ARBA00023125"/>
    </source>
</evidence>
<feature type="compositionally biased region" description="Polar residues" evidence="6">
    <location>
        <begin position="276"/>
        <end position="294"/>
    </location>
</feature>
<dbReference type="InterPro" id="IPR052224">
    <property type="entry name" value="THAP_domain_protein"/>
</dbReference>
<dbReference type="EMBL" id="JABSTV010001247">
    <property type="protein sequence ID" value="KAH7972500.1"/>
    <property type="molecule type" value="Genomic_DNA"/>
</dbReference>
<feature type="compositionally biased region" description="Polar residues" evidence="6">
    <location>
        <begin position="522"/>
        <end position="534"/>
    </location>
</feature>
<dbReference type="GO" id="GO:0003677">
    <property type="term" value="F:DNA binding"/>
    <property type="evidence" value="ECO:0007669"/>
    <property type="project" value="UniProtKB-UniRule"/>
</dbReference>
<sequence>MKVKWMKVIGRKQWPSKWWTAICSDHFVSGDFNSGCLGQGMLKLKAIPSVHLDKSVFKVGKASRVARKQLSRGACTMTTETAGATGRETDTLESSSVLKTNHFVVVTLNPSMSPAAALSTDGGTSGDGSAPDEAVPAVSPTTSGEQPEKLAMTESSSKNESTNILEVVGVAEEGVEQPKVAGDQQHSSKELEVNAPQEPEQQAGVTEETAAATEARPVDRERVTDSSTPSTTPEKVTATTTAAKGSQPVTAPTTPANSQQRMTTRANKKTPDSQHQELASRTSDGGTKSVSQPGESACDVCQRTFEREDLTKIFVEIRKRPDENSPSAQLCPFRLCPECKEPLLQAPTTDASGSSNVQRDDIVAKLHERALNTQPAAQMCEEVEAEDSTTQPPEPPKSKRVRIELAPVTVMKCCVPSCTNRSDKATDKALSFHRFPRSTALKKQWAEAIGRTDWLPVSTTVICSDHFRRDDYTDSGNLVAGAVPCIFTADIATEKASGDAAPLGVESVLYSNKGKAVVSLLQRKTPTKGQGSAETGTTSNNSRGTTTKRALAKGPSPSQVEKKKKKKLTVMDIMEVDSSSYWLKTLSNRSVNFVHIVHRPMPCISRSVTVSPDMLVMVAIENARLSLLPCGTPVPSTIDSIETLQDLLDRVEMLDDAERIDNWQLRRQSTLRLVALLLQEVCHNVGNADSQYGVLTSVRDQVRDLL</sequence>
<reference evidence="8" key="1">
    <citation type="journal article" date="2020" name="Cell">
        <title>Large-Scale Comparative Analyses of Tick Genomes Elucidate Their Genetic Diversity and Vector Capacities.</title>
        <authorList>
            <consortium name="Tick Genome and Microbiome Consortium (TIGMIC)"/>
            <person name="Jia N."/>
            <person name="Wang J."/>
            <person name="Shi W."/>
            <person name="Du L."/>
            <person name="Sun Y."/>
            <person name="Zhan W."/>
            <person name="Jiang J.F."/>
            <person name="Wang Q."/>
            <person name="Zhang B."/>
            <person name="Ji P."/>
            <person name="Bell-Sakyi L."/>
            <person name="Cui X.M."/>
            <person name="Yuan T.T."/>
            <person name="Jiang B.G."/>
            <person name="Yang W.F."/>
            <person name="Lam T.T."/>
            <person name="Chang Q.C."/>
            <person name="Ding S.J."/>
            <person name="Wang X.J."/>
            <person name="Zhu J.G."/>
            <person name="Ruan X.D."/>
            <person name="Zhao L."/>
            <person name="Wei J.T."/>
            <person name="Ye R.Z."/>
            <person name="Que T.C."/>
            <person name="Du C.H."/>
            <person name="Zhou Y.H."/>
            <person name="Cheng J.X."/>
            <person name="Dai P.F."/>
            <person name="Guo W.B."/>
            <person name="Han X.H."/>
            <person name="Huang E.J."/>
            <person name="Li L.F."/>
            <person name="Wei W."/>
            <person name="Gao Y.C."/>
            <person name="Liu J.Z."/>
            <person name="Shao H.Z."/>
            <person name="Wang X."/>
            <person name="Wang C.C."/>
            <person name="Yang T.C."/>
            <person name="Huo Q.B."/>
            <person name="Li W."/>
            <person name="Chen H.Y."/>
            <person name="Chen S.E."/>
            <person name="Zhou L.G."/>
            <person name="Ni X.B."/>
            <person name="Tian J.H."/>
            <person name="Sheng Y."/>
            <person name="Liu T."/>
            <person name="Pan Y.S."/>
            <person name="Xia L.Y."/>
            <person name="Li J."/>
            <person name="Zhao F."/>
            <person name="Cao W.C."/>
        </authorList>
    </citation>
    <scope>NUCLEOTIDE SEQUENCE</scope>
    <source>
        <tissue evidence="8">Larvae</tissue>
    </source>
</reference>
<evidence type="ECO:0000313" key="8">
    <source>
        <dbReference type="EMBL" id="KAH7972500.1"/>
    </source>
</evidence>
<dbReference type="InterPro" id="IPR006612">
    <property type="entry name" value="THAP_Znf"/>
</dbReference>
<dbReference type="Proteomes" id="UP000821837">
    <property type="component" value="Chromosome 11"/>
</dbReference>
<evidence type="ECO:0000259" key="7">
    <source>
        <dbReference type="PROSITE" id="PS50950"/>
    </source>
</evidence>
<feature type="compositionally biased region" description="Polar residues" evidence="6">
    <location>
        <begin position="247"/>
        <end position="265"/>
    </location>
</feature>
<dbReference type="GO" id="GO:0008270">
    <property type="term" value="F:zinc ion binding"/>
    <property type="evidence" value="ECO:0007669"/>
    <property type="project" value="UniProtKB-KW"/>
</dbReference>
<evidence type="ECO:0000256" key="6">
    <source>
        <dbReference type="SAM" id="MobiDB-lite"/>
    </source>
</evidence>
<keyword evidence="3" id="KW-0862">Zinc</keyword>
<feature type="compositionally biased region" description="Low complexity" evidence="6">
    <location>
        <begin position="206"/>
        <end position="215"/>
    </location>
</feature>
<accession>A0A9D4QAW3</accession>
<dbReference type="PROSITE" id="PS50950">
    <property type="entry name" value="ZF_THAP"/>
    <property type="match status" value="2"/>
</dbReference>
<reference evidence="8" key="2">
    <citation type="submission" date="2021-09" db="EMBL/GenBank/DDBJ databases">
        <authorList>
            <person name="Jia N."/>
            <person name="Wang J."/>
            <person name="Shi W."/>
            <person name="Du L."/>
            <person name="Sun Y."/>
            <person name="Zhan W."/>
            <person name="Jiang J."/>
            <person name="Wang Q."/>
            <person name="Zhang B."/>
            <person name="Ji P."/>
            <person name="Sakyi L.B."/>
            <person name="Cui X."/>
            <person name="Yuan T."/>
            <person name="Jiang B."/>
            <person name="Yang W."/>
            <person name="Lam T.T.-Y."/>
            <person name="Chang Q."/>
            <person name="Ding S."/>
            <person name="Wang X."/>
            <person name="Zhu J."/>
            <person name="Ruan X."/>
            <person name="Zhao L."/>
            <person name="Wei J."/>
            <person name="Que T."/>
            <person name="Du C."/>
            <person name="Cheng J."/>
            <person name="Dai P."/>
            <person name="Han X."/>
            <person name="Huang E."/>
            <person name="Gao Y."/>
            <person name="Liu J."/>
            <person name="Shao H."/>
            <person name="Ye R."/>
            <person name="Li L."/>
            <person name="Wei W."/>
            <person name="Wang X."/>
            <person name="Wang C."/>
            <person name="Huo Q."/>
            <person name="Li W."/>
            <person name="Guo W."/>
            <person name="Chen H."/>
            <person name="Chen S."/>
            <person name="Zhou L."/>
            <person name="Zhou L."/>
            <person name="Ni X."/>
            <person name="Tian J."/>
            <person name="Zhou Y."/>
            <person name="Sheng Y."/>
            <person name="Liu T."/>
            <person name="Pan Y."/>
            <person name="Xia L."/>
            <person name="Li J."/>
            <person name="Zhao F."/>
            <person name="Cao W."/>
        </authorList>
    </citation>
    <scope>NUCLEOTIDE SEQUENCE</scope>
    <source>
        <strain evidence="8">Rsan-2018</strain>
        <tissue evidence="8">Larvae</tissue>
    </source>
</reference>
<dbReference type="PANTHER" id="PTHR46927">
    <property type="entry name" value="AGAP005574-PA"/>
    <property type="match status" value="1"/>
</dbReference>
<evidence type="ECO:0000256" key="2">
    <source>
        <dbReference type="ARBA" id="ARBA00022771"/>
    </source>
</evidence>
<feature type="compositionally biased region" description="Low complexity" evidence="6">
    <location>
        <begin position="535"/>
        <end position="549"/>
    </location>
</feature>
<name>A0A9D4QAW3_RHISA</name>
<comment type="caution">
    <text evidence="8">The sequence shown here is derived from an EMBL/GenBank/DDBJ whole genome shotgun (WGS) entry which is preliminary data.</text>
</comment>
<feature type="region of interest" description="Disordered" evidence="6">
    <location>
        <begin position="116"/>
        <end position="162"/>
    </location>
</feature>
<dbReference type="SUPFAM" id="SSF57716">
    <property type="entry name" value="Glucocorticoid receptor-like (DNA-binding domain)"/>
    <property type="match status" value="2"/>
</dbReference>
<keyword evidence="9" id="KW-1185">Reference proteome</keyword>
<dbReference type="Gene3D" id="6.20.210.20">
    <property type="entry name" value="THAP domain"/>
    <property type="match status" value="1"/>
</dbReference>
<evidence type="ECO:0000313" key="9">
    <source>
        <dbReference type="Proteomes" id="UP000821837"/>
    </source>
</evidence>
<evidence type="ECO:0000256" key="1">
    <source>
        <dbReference type="ARBA" id="ARBA00022723"/>
    </source>
</evidence>
<dbReference type="SMART" id="SM00692">
    <property type="entry name" value="DM3"/>
    <property type="match status" value="1"/>
</dbReference>
<keyword evidence="1" id="KW-0479">Metal-binding</keyword>
<organism evidence="8 9">
    <name type="scientific">Rhipicephalus sanguineus</name>
    <name type="common">Brown dog tick</name>
    <name type="synonym">Ixodes sanguineus</name>
    <dbReference type="NCBI Taxonomy" id="34632"/>
    <lineage>
        <taxon>Eukaryota</taxon>
        <taxon>Metazoa</taxon>
        <taxon>Ecdysozoa</taxon>
        <taxon>Arthropoda</taxon>
        <taxon>Chelicerata</taxon>
        <taxon>Arachnida</taxon>
        <taxon>Acari</taxon>
        <taxon>Parasitiformes</taxon>
        <taxon>Ixodida</taxon>
        <taxon>Ixodoidea</taxon>
        <taxon>Ixodidae</taxon>
        <taxon>Rhipicephalinae</taxon>
        <taxon>Rhipicephalus</taxon>
        <taxon>Rhipicephalus</taxon>
    </lineage>
</organism>
<gene>
    <name evidence="8" type="ORF">HPB52_012722</name>
</gene>
<feature type="region of interest" description="Disordered" evidence="6">
    <location>
        <begin position="177"/>
        <end position="298"/>
    </location>
</feature>
<dbReference type="SMART" id="SM00980">
    <property type="entry name" value="THAP"/>
    <property type="match status" value="2"/>
</dbReference>
<evidence type="ECO:0000256" key="3">
    <source>
        <dbReference type="ARBA" id="ARBA00022833"/>
    </source>
</evidence>
<feature type="domain" description="THAP-type" evidence="7">
    <location>
        <begin position="411"/>
        <end position="487"/>
    </location>
</feature>
<dbReference type="AlphaFoldDB" id="A0A9D4QAW3"/>
<dbReference type="InterPro" id="IPR038441">
    <property type="entry name" value="THAP_Znf_sf"/>
</dbReference>
<dbReference type="PANTHER" id="PTHR46927:SF3">
    <property type="entry name" value="THAP-TYPE DOMAIN-CONTAINING PROTEIN"/>
    <property type="match status" value="1"/>
</dbReference>
<feature type="compositionally biased region" description="Polar residues" evidence="6">
    <location>
        <begin position="153"/>
        <end position="162"/>
    </location>
</feature>